<evidence type="ECO:0000313" key="3">
    <source>
        <dbReference type="Proteomes" id="UP001200034"/>
    </source>
</evidence>
<dbReference type="InterPro" id="IPR015897">
    <property type="entry name" value="CHK_kinase-like"/>
</dbReference>
<dbReference type="Proteomes" id="UP001200034">
    <property type="component" value="Unassembled WGS sequence"/>
</dbReference>
<dbReference type="SMART" id="SM00587">
    <property type="entry name" value="CHK"/>
    <property type="match status" value="1"/>
</dbReference>
<dbReference type="AlphaFoldDB" id="A0AAD4PHP5"/>
<comment type="caution">
    <text evidence="2">The sequence shown here is derived from an EMBL/GenBank/DDBJ whole genome shotgun (WGS) entry which is preliminary data.</text>
</comment>
<keyword evidence="3" id="KW-1185">Reference proteome</keyword>
<dbReference type="Pfam" id="PF02958">
    <property type="entry name" value="EcKL"/>
    <property type="match status" value="1"/>
</dbReference>
<evidence type="ECO:0000313" key="2">
    <source>
        <dbReference type="EMBL" id="KAH8358976.1"/>
    </source>
</evidence>
<accession>A0AAD4PHP5</accession>
<dbReference type="PANTHER" id="PTHR11012:SF6">
    <property type="entry name" value="CHK DOMAIN OV1-RELATED"/>
    <property type="match status" value="1"/>
</dbReference>
<evidence type="ECO:0000259" key="1">
    <source>
        <dbReference type="SMART" id="SM00587"/>
    </source>
</evidence>
<proteinExistence type="predicted"/>
<sequence length="420" mass="47837">MSKEINIDSSANTATDWLKEDLFVGLLKETVKGFRKIKSFATNAGSAIGENYATIMLRVNIEVELEDGKQKSVSYMIKLPHQQEAHEKMLGNNNIFSIEQNMYKTFVPEMEKLYRDVGVEVHFGAKSYELKGAKSVYILLEDLAPRGFKNINRLEGLDQAHTEAALRKLSQWHAASAVRVATKGDYPKELIVGFFREDNRAIVTQTNKGLGQIFLKCCATYEGNEEYIEQVVRKLAVPKVTDQCYKMSKPDPTGFNVLNHGDFWSNNMMFCHDSFGNIKETSLIDFQLPKYGSVAQDLYYFLITSTKFEDKLAKFDYYIHFYHQNLVENLKLLKYSKSIPTLSELHTSLLKYGFFGYVSATGSMSGVLLDPTENSKFENFLSDSKEGSDFKTILYSNSRYRKHIQAVLPWLSNRGALEGL</sequence>
<gene>
    <name evidence="2" type="ORF">KR093_003629</name>
</gene>
<protein>
    <recommendedName>
        <fullName evidence="1">CHK kinase-like domain-containing protein</fullName>
    </recommendedName>
</protein>
<dbReference type="InterPro" id="IPR004119">
    <property type="entry name" value="EcKL"/>
</dbReference>
<reference evidence="2" key="1">
    <citation type="journal article" date="2021" name="Mol. Ecol. Resour.">
        <title>Phylogenomic analyses of the genus Drosophila reveals genomic signals of climate adaptation.</title>
        <authorList>
            <person name="Li F."/>
            <person name="Rane R.V."/>
            <person name="Luria V."/>
            <person name="Xiong Z."/>
            <person name="Chen J."/>
            <person name="Li Z."/>
            <person name="Catullo R.A."/>
            <person name="Griffin P.C."/>
            <person name="Schiffer M."/>
            <person name="Pearce S."/>
            <person name="Lee S.F."/>
            <person name="McElroy K."/>
            <person name="Stocker A."/>
            <person name="Shirriffs J."/>
            <person name="Cockerell F."/>
            <person name="Coppin C."/>
            <person name="Sgro C.M."/>
            <person name="Karger A."/>
            <person name="Cain J.W."/>
            <person name="Weber J.A."/>
            <person name="Santpere G."/>
            <person name="Kirschner M.W."/>
            <person name="Hoffmann A.A."/>
            <person name="Oakeshott J.G."/>
            <person name="Zhang G."/>
        </authorList>
    </citation>
    <scope>NUCLEOTIDE SEQUENCE</scope>
    <source>
        <strain evidence="2">BGI-SZ-2011g</strain>
    </source>
</reference>
<dbReference type="InterPro" id="IPR011009">
    <property type="entry name" value="Kinase-like_dom_sf"/>
</dbReference>
<name>A0AAD4PHP5_9MUSC</name>
<dbReference type="PANTHER" id="PTHR11012">
    <property type="entry name" value="PROTEIN KINASE-LIKE DOMAIN-CONTAINING"/>
    <property type="match status" value="1"/>
</dbReference>
<feature type="domain" description="CHK kinase-like" evidence="1">
    <location>
        <begin position="138"/>
        <end position="332"/>
    </location>
</feature>
<organism evidence="2 3">
    <name type="scientific">Drosophila rubida</name>
    <dbReference type="NCBI Taxonomy" id="30044"/>
    <lineage>
        <taxon>Eukaryota</taxon>
        <taxon>Metazoa</taxon>
        <taxon>Ecdysozoa</taxon>
        <taxon>Arthropoda</taxon>
        <taxon>Hexapoda</taxon>
        <taxon>Insecta</taxon>
        <taxon>Pterygota</taxon>
        <taxon>Neoptera</taxon>
        <taxon>Endopterygota</taxon>
        <taxon>Diptera</taxon>
        <taxon>Brachycera</taxon>
        <taxon>Muscomorpha</taxon>
        <taxon>Ephydroidea</taxon>
        <taxon>Drosophilidae</taxon>
        <taxon>Drosophila</taxon>
    </lineage>
</organism>
<dbReference type="SUPFAM" id="SSF56112">
    <property type="entry name" value="Protein kinase-like (PK-like)"/>
    <property type="match status" value="1"/>
</dbReference>
<dbReference type="Gene3D" id="3.90.1200.10">
    <property type="match status" value="1"/>
</dbReference>
<dbReference type="EMBL" id="JAJJHW010003409">
    <property type="protein sequence ID" value="KAH8358976.1"/>
    <property type="molecule type" value="Genomic_DNA"/>
</dbReference>